<evidence type="ECO:0000313" key="3">
    <source>
        <dbReference type="Proteomes" id="UP000198614"/>
    </source>
</evidence>
<dbReference type="InterPro" id="IPR010093">
    <property type="entry name" value="SinI_DNA-bd"/>
</dbReference>
<dbReference type="InterPro" id="IPR041657">
    <property type="entry name" value="HTH_17"/>
</dbReference>
<feature type="domain" description="Helix-turn-helix" evidence="1">
    <location>
        <begin position="13"/>
        <end position="60"/>
    </location>
</feature>
<dbReference type="AlphaFoldDB" id="A0A1G7NP96"/>
<sequence length="67" mass="7690">MHSTAVTHVDRLLYTPEEAAEVLSFGRSTVYELMAAGQLKFVKRGRSRRIKRSHLEEFVNTLEPQSN</sequence>
<protein>
    <submittedName>
        <fullName evidence="2">DNA binding domain-containing protein, excisionase family</fullName>
    </submittedName>
</protein>
<dbReference type="NCBIfam" id="TIGR01764">
    <property type="entry name" value="excise"/>
    <property type="match status" value="1"/>
</dbReference>
<accession>A0A1G7NP96</accession>
<dbReference type="Pfam" id="PF12728">
    <property type="entry name" value="HTH_17"/>
    <property type="match status" value="1"/>
</dbReference>
<dbReference type="OrthoDB" id="1093249at2"/>
<dbReference type="SUPFAM" id="SSF46955">
    <property type="entry name" value="Putative DNA-binding domain"/>
    <property type="match status" value="1"/>
</dbReference>
<reference evidence="2 3" key="1">
    <citation type="submission" date="2016-10" db="EMBL/GenBank/DDBJ databases">
        <authorList>
            <person name="de Groot N.N."/>
        </authorList>
    </citation>
    <scope>NUCLEOTIDE SEQUENCE [LARGE SCALE GENOMIC DNA]</scope>
    <source>
        <strain evidence="2 3">CGMCC 4.1859</strain>
    </source>
</reference>
<dbReference type="Proteomes" id="UP000198614">
    <property type="component" value="Unassembled WGS sequence"/>
</dbReference>
<dbReference type="EMBL" id="FNAX01000010">
    <property type="protein sequence ID" value="SDF75915.1"/>
    <property type="molecule type" value="Genomic_DNA"/>
</dbReference>
<evidence type="ECO:0000313" key="2">
    <source>
        <dbReference type="EMBL" id="SDF75915.1"/>
    </source>
</evidence>
<organism evidence="2 3">
    <name type="scientific">Streptomyces griseoaurantiacus</name>
    <dbReference type="NCBI Taxonomy" id="68213"/>
    <lineage>
        <taxon>Bacteria</taxon>
        <taxon>Bacillati</taxon>
        <taxon>Actinomycetota</taxon>
        <taxon>Actinomycetes</taxon>
        <taxon>Kitasatosporales</taxon>
        <taxon>Streptomycetaceae</taxon>
        <taxon>Streptomyces</taxon>
        <taxon>Streptomyces aurantiacus group</taxon>
    </lineage>
</organism>
<dbReference type="GO" id="GO:0003677">
    <property type="term" value="F:DNA binding"/>
    <property type="evidence" value="ECO:0007669"/>
    <property type="project" value="InterPro"/>
</dbReference>
<proteinExistence type="predicted"/>
<dbReference type="InterPro" id="IPR009061">
    <property type="entry name" value="DNA-bd_dom_put_sf"/>
</dbReference>
<gene>
    <name evidence="2" type="ORF">SAMN05216260_110253</name>
</gene>
<name>A0A1G7NP96_9ACTN</name>
<evidence type="ECO:0000259" key="1">
    <source>
        <dbReference type="Pfam" id="PF12728"/>
    </source>
</evidence>